<name>A0A068QS64_9GAMM</name>
<protein>
    <submittedName>
        <fullName evidence="1">Uncharacterized protein</fullName>
    </submittedName>
</protein>
<sequence length="46" mass="5372">MEANLTAFRVEIVKIFWIMPACAYVNFYPNPDVHQMSLTNDLIIEI</sequence>
<accession>A0A068QS64</accession>
<dbReference type="EMBL" id="FO704550">
    <property type="protein sequence ID" value="CDG17852.1"/>
    <property type="molecule type" value="Genomic_DNA"/>
</dbReference>
<organism evidence="1 2">
    <name type="scientific">Xenorhabdus doucetiae</name>
    <dbReference type="NCBI Taxonomy" id="351671"/>
    <lineage>
        <taxon>Bacteria</taxon>
        <taxon>Pseudomonadati</taxon>
        <taxon>Pseudomonadota</taxon>
        <taxon>Gammaproteobacteria</taxon>
        <taxon>Enterobacterales</taxon>
        <taxon>Morganellaceae</taxon>
        <taxon>Xenorhabdus</taxon>
    </lineage>
</organism>
<proteinExistence type="predicted"/>
<dbReference type="HOGENOM" id="CLU_3190804_0_0_6"/>
<reference evidence="1 2" key="1">
    <citation type="submission" date="2013-07" db="EMBL/GenBank/DDBJ databases">
        <authorList>
            <person name="Genoscope - CEA"/>
        </authorList>
    </citation>
    <scope>NUCLEOTIDE SEQUENCE [LARGE SCALE GENOMIC DNA]</scope>
    <source>
        <strain evidence="2">FRM16 / DSM 17909</strain>
    </source>
</reference>
<dbReference type="AlphaFoldDB" id="A0A068QS64"/>
<evidence type="ECO:0000313" key="2">
    <source>
        <dbReference type="Proteomes" id="UP000032721"/>
    </source>
</evidence>
<dbReference type="Proteomes" id="UP000032721">
    <property type="component" value="Chromosome"/>
</dbReference>
<dbReference type="STRING" id="351671.XDD1_2153"/>
<dbReference type="KEGG" id="xdo:XDD1_2153"/>
<evidence type="ECO:0000313" key="1">
    <source>
        <dbReference type="EMBL" id="CDG17852.1"/>
    </source>
</evidence>
<gene>
    <name evidence="1" type="ORF">XDD1_2153</name>
</gene>